<dbReference type="PANTHER" id="PTHR46797:SF1">
    <property type="entry name" value="METHYLPHOSPHONATE SYNTHASE"/>
    <property type="match status" value="1"/>
</dbReference>
<dbReference type="PANTHER" id="PTHR46797">
    <property type="entry name" value="HTH-TYPE TRANSCRIPTIONAL REGULATOR"/>
    <property type="match status" value="1"/>
</dbReference>
<dbReference type="AlphaFoldDB" id="A0A0C1QU78"/>
<comment type="caution">
    <text evidence="3">The sequence shown here is derived from an EMBL/GenBank/DDBJ whole genome shotgun (WGS) entry which is preliminary data.</text>
</comment>
<protein>
    <submittedName>
        <fullName evidence="3">Helix-turn-helix family protein</fullName>
    </submittedName>
</protein>
<evidence type="ECO:0000256" key="1">
    <source>
        <dbReference type="ARBA" id="ARBA00023125"/>
    </source>
</evidence>
<accession>A0A0C1QU78</accession>
<sequence length="135" mass="15372">MFNKERLIEIMEEKDISAYKLWKLSGVAQSTISDILNKDDKNPTAKTLQKIADALGVSVDEFFKSDNDKNNINNKVHNSSLGFSTPEEAIKFILEQPTIMGFGGFDINKMSDAEIMDFANELLRQLQLISYKYKK</sequence>
<dbReference type="InterPro" id="IPR001387">
    <property type="entry name" value="Cro/C1-type_HTH"/>
</dbReference>
<gene>
    <name evidence="3" type="ORF">U732_901</name>
</gene>
<dbReference type="RefSeq" id="WP_039637061.1">
    <property type="nucleotide sequence ID" value="NZ_AYSO01000020.1"/>
</dbReference>
<keyword evidence="1" id="KW-0238">DNA-binding</keyword>
<proteinExistence type="predicted"/>
<dbReference type="EMBL" id="AYSO01000020">
    <property type="protein sequence ID" value="KIE44567.1"/>
    <property type="molecule type" value="Genomic_DNA"/>
</dbReference>
<dbReference type="InterPro" id="IPR050807">
    <property type="entry name" value="TransReg_Diox_bact_type"/>
</dbReference>
<dbReference type="GO" id="GO:0003700">
    <property type="term" value="F:DNA-binding transcription factor activity"/>
    <property type="evidence" value="ECO:0007669"/>
    <property type="project" value="TreeGrafter"/>
</dbReference>
<feature type="domain" description="HTH cro/C1-type" evidence="2">
    <location>
        <begin position="7"/>
        <end position="62"/>
    </location>
</feature>
<dbReference type="SUPFAM" id="SSF47413">
    <property type="entry name" value="lambda repressor-like DNA-binding domains"/>
    <property type="match status" value="1"/>
</dbReference>
<dbReference type="Gene3D" id="1.10.260.40">
    <property type="entry name" value="lambda repressor-like DNA-binding domains"/>
    <property type="match status" value="1"/>
</dbReference>
<dbReference type="STRING" id="29341.RSJ17_07305"/>
<evidence type="ECO:0000313" key="3">
    <source>
        <dbReference type="EMBL" id="KIE44567.1"/>
    </source>
</evidence>
<dbReference type="InterPro" id="IPR010982">
    <property type="entry name" value="Lambda_DNA-bd_dom_sf"/>
</dbReference>
<name>A0A0C1QU78_9CLOT</name>
<organism evidence="3 4">
    <name type="scientific">Clostridium argentinense CDC 2741</name>
    <dbReference type="NCBI Taxonomy" id="1418104"/>
    <lineage>
        <taxon>Bacteria</taxon>
        <taxon>Bacillati</taxon>
        <taxon>Bacillota</taxon>
        <taxon>Clostridia</taxon>
        <taxon>Eubacteriales</taxon>
        <taxon>Clostridiaceae</taxon>
        <taxon>Clostridium</taxon>
    </lineage>
</organism>
<dbReference type="OrthoDB" id="1649314at2"/>
<dbReference type="Proteomes" id="UP000031366">
    <property type="component" value="Unassembled WGS sequence"/>
</dbReference>
<dbReference type="PROSITE" id="PS50943">
    <property type="entry name" value="HTH_CROC1"/>
    <property type="match status" value="1"/>
</dbReference>
<dbReference type="GO" id="GO:0005829">
    <property type="term" value="C:cytosol"/>
    <property type="evidence" value="ECO:0007669"/>
    <property type="project" value="TreeGrafter"/>
</dbReference>
<evidence type="ECO:0000259" key="2">
    <source>
        <dbReference type="PROSITE" id="PS50943"/>
    </source>
</evidence>
<dbReference type="GO" id="GO:0003677">
    <property type="term" value="F:DNA binding"/>
    <property type="evidence" value="ECO:0007669"/>
    <property type="project" value="UniProtKB-KW"/>
</dbReference>
<dbReference type="SMART" id="SM00530">
    <property type="entry name" value="HTH_XRE"/>
    <property type="match status" value="1"/>
</dbReference>
<dbReference type="Pfam" id="PF01381">
    <property type="entry name" value="HTH_3"/>
    <property type="match status" value="1"/>
</dbReference>
<dbReference type="CDD" id="cd00093">
    <property type="entry name" value="HTH_XRE"/>
    <property type="match status" value="1"/>
</dbReference>
<evidence type="ECO:0000313" key="4">
    <source>
        <dbReference type="Proteomes" id="UP000031366"/>
    </source>
</evidence>
<keyword evidence="4" id="KW-1185">Reference proteome</keyword>
<reference evidence="3 4" key="1">
    <citation type="journal article" date="2015" name="Infect. Genet. Evol.">
        <title>Genomic sequences of six botulinum neurotoxin-producing strains representing three clostridial species illustrate the mobility and diversity of botulinum neurotoxin genes.</title>
        <authorList>
            <person name="Smith T.J."/>
            <person name="Hill K.K."/>
            <person name="Xie G."/>
            <person name="Foley B.T."/>
            <person name="Williamson C.H."/>
            <person name="Foster J.T."/>
            <person name="Johnson S.L."/>
            <person name="Chertkov O."/>
            <person name="Teshima H."/>
            <person name="Gibbons H.S."/>
            <person name="Johnsky L.A."/>
            <person name="Karavis M.A."/>
            <person name="Smith L.A."/>
        </authorList>
    </citation>
    <scope>NUCLEOTIDE SEQUENCE [LARGE SCALE GENOMIC DNA]</scope>
    <source>
        <strain evidence="3 4">CDC 2741</strain>
    </source>
</reference>